<evidence type="ECO:0000313" key="2">
    <source>
        <dbReference type="Proteomes" id="UP001596484"/>
    </source>
</evidence>
<dbReference type="InterPro" id="IPR016024">
    <property type="entry name" value="ARM-type_fold"/>
</dbReference>
<accession>A0ABW2S3I7</accession>
<proteinExistence type="predicted"/>
<dbReference type="RefSeq" id="WP_378408768.1">
    <property type="nucleotide sequence ID" value="NZ_JBHTCS010000028.1"/>
</dbReference>
<dbReference type="EMBL" id="JBHTCS010000028">
    <property type="protein sequence ID" value="MFC7450661.1"/>
    <property type="molecule type" value="Genomic_DNA"/>
</dbReference>
<dbReference type="Gene3D" id="1.25.10.10">
    <property type="entry name" value="Leucine-rich Repeat Variant"/>
    <property type="match status" value="1"/>
</dbReference>
<comment type="caution">
    <text evidence="1">The sequence shown here is derived from an EMBL/GenBank/DDBJ whole genome shotgun (WGS) entry which is preliminary data.</text>
</comment>
<dbReference type="Pfam" id="PF13646">
    <property type="entry name" value="HEAT_2"/>
    <property type="match status" value="1"/>
</dbReference>
<dbReference type="SUPFAM" id="SSF48371">
    <property type="entry name" value="ARM repeat"/>
    <property type="match status" value="1"/>
</dbReference>
<name>A0ABW2S3I7_9NOCA</name>
<organism evidence="1 2">
    <name type="scientific">Rhodococcus daqingensis</name>
    <dbReference type="NCBI Taxonomy" id="2479363"/>
    <lineage>
        <taxon>Bacteria</taxon>
        <taxon>Bacillati</taxon>
        <taxon>Actinomycetota</taxon>
        <taxon>Actinomycetes</taxon>
        <taxon>Mycobacteriales</taxon>
        <taxon>Nocardiaceae</taxon>
        <taxon>Rhodococcus</taxon>
    </lineage>
</organism>
<sequence length="296" mass="32056">MVTPGNDALLRLALDSGIDQAARLKAVVAMGARTSPSSLQGLRAVVATDDPAVQRRAIERLGKLGTPDDLELLRQVQTDNPITQQWLRTATAFVSYRHRLGTDRLDLPKIRVAAEATAAAPIRSGAPTEAMFNRMERLAPAVPGIRLAPQPIRRFECGSSELALMLNQNVIDDGAATLPERQAVLAVLLRYNIETGAYDPAYYFLTDPSGSGSFSVSGARSSGRVGVHGTGSVDGTVMRFEVNATESPDEHPLDVTGSFDLATGALDFEIARVEPRFSELQQQGRRQPRLIDRPER</sequence>
<evidence type="ECO:0000313" key="1">
    <source>
        <dbReference type="EMBL" id="MFC7450661.1"/>
    </source>
</evidence>
<protein>
    <submittedName>
        <fullName evidence="1">HEAT repeat domain-containing protein</fullName>
    </submittedName>
</protein>
<keyword evidence="2" id="KW-1185">Reference proteome</keyword>
<dbReference type="InterPro" id="IPR011989">
    <property type="entry name" value="ARM-like"/>
</dbReference>
<reference evidence="2" key="1">
    <citation type="journal article" date="2019" name="Int. J. Syst. Evol. Microbiol.">
        <title>The Global Catalogue of Microorganisms (GCM) 10K type strain sequencing project: providing services to taxonomists for standard genome sequencing and annotation.</title>
        <authorList>
            <consortium name="The Broad Institute Genomics Platform"/>
            <consortium name="The Broad Institute Genome Sequencing Center for Infectious Disease"/>
            <person name="Wu L."/>
            <person name="Ma J."/>
        </authorList>
    </citation>
    <scope>NUCLEOTIDE SEQUENCE [LARGE SCALE GENOMIC DNA]</scope>
    <source>
        <strain evidence="2">ICMP 19430</strain>
    </source>
</reference>
<dbReference type="Proteomes" id="UP001596484">
    <property type="component" value="Unassembled WGS sequence"/>
</dbReference>
<gene>
    <name evidence="1" type="ORF">ACFQS9_22430</name>
</gene>